<dbReference type="Proteomes" id="UP000019666">
    <property type="component" value="Unassembled WGS sequence"/>
</dbReference>
<sequence>MLQAVLGGKTSFDKGSEDILTAMVSGGWLSRRACLWSACGDPARPRQILPERTMVRLTGIEFWPKWPGAAPLLGGTYVEPDVVLRFEVGEPAEPYTIIVEAKYERGGEGGQYGEQWAREWIACGAEPDEASRHRVLLAVGGLLGSREVTVDRLTPAIGRMKQTLGVPGDEEILTCAAGWADILAVVAEDARTEADLGRRLVLEDIVEGLGLHGYLRLLMFDDLLPLFEALNGDFERSLRAIGRLDGAGAAMPAGPPDLPTLGPPASMMSFSGLDRLLPLTAGPGDFPRLETSSCLPIPDVPQP</sequence>
<keyword evidence="2" id="KW-1185">Reference proteome</keyword>
<dbReference type="AlphaFoldDB" id="A0A017HHR0"/>
<accession>A0A017HHR0</accession>
<protein>
    <submittedName>
        <fullName evidence="1">Uncharacterized protein</fullName>
    </submittedName>
</protein>
<name>A0A017HHR0_9RHOB</name>
<gene>
    <name evidence="1" type="ORF">Rumeso_04388</name>
</gene>
<comment type="caution">
    <text evidence="1">The sequence shown here is derived from an EMBL/GenBank/DDBJ whole genome shotgun (WGS) entry which is preliminary data.</text>
</comment>
<evidence type="ECO:0000313" key="1">
    <source>
        <dbReference type="EMBL" id="EYD74017.1"/>
    </source>
</evidence>
<dbReference type="EMBL" id="AOSK01000124">
    <property type="protein sequence ID" value="EYD74017.1"/>
    <property type="molecule type" value="Genomic_DNA"/>
</dbReference>
<reference evidence="1 2" key="1">
    <citation type="submission" date="2013-02" db="EMBL/GenBank/DDBJ databases">
        <authorList>
            <person name="Fiebig A."/>
            <person name="Goeker M."/>
            <person name="Klenk H.-P.P."/>
        </authorList>
    </citation>
    <scope>NUCLEOTIDE SEQUENCE [LARGE SCALE GENOMIC DNA]</scope>
    <source>
        <strain evidence="1 2">DSM 19309</strain>
    </source>
</reference>
<evidence type="ECO:0000313" key="2">
    <source>
        <dbReference type="Proteomes" id="UP000019666"/>
    </source>
</evidence>
<organism evidence="1 2">
    <name type="scientific">Rubellimicrobium mesophilum DSM 19309</name>
    <dbReference type="NCBI Taxonomy" id="442562"/>
    <lineage>
        <taxon>Bacteria</taxon>
        <taxon>Pseudomonadati</taxon>
        <taxon>Pseudomonadota</taxon>
        <taxon>Alphaproteobacteria</taxon>
        <taxon>Rhodobacterales</taxon>
        <taxon>Roseobacteraceae</taxon>
        <taxon>Rubellimicrobium</taxon>
    </lineage>
</organism>
<dbReference type="HOGENOM" id="CLU_917939_0_0_5"/>
<proteinExistence type="predicted"/>